<dbReference type="Pfam" id="PF13148">
    <property type="entry name" value="DUF3987"/>
    <property type="match status" value="1"/>
</dbReference>
<dbReference type="EMBL" id="JAKJSC010000001">
    <property type="protein sequence ID" value="MDE5418490.1"/>
    <property type="molecule type" value="Genomic_DNA"/>
</dbReference>
<feature type="domain" description="BT4734-like N-terminal" evidence="3">
    <location>
        <begin position="85"/>
        <end position="197"/>
    </location>
</feature>
<dbReference type="Pfam" id="PF08707">
    <property type="entry name" value="PriCT_2"/>
    <property type="match status" value="1"/>
</dbReference>
<proteinExistence type="predicted"/>
<dbReference type="Pfam" id="PF08800">
    <property type="entry name" value="BT4734-like_N"/>
    <property type="match status" value="1"/>
</dbReference>
<dbReference type="InterPro" id="IPR025048">
    <property type="entry name" value="DUF3987"/>
</dbReference>
<dbReference type="RefSeq" id="WP_275109815.1">
    <property type="nucleotide sequence ID" value="NZ_JAKJSC010000001.1"/>
</dbReference>
<feature type="coiled-coil region" evidence="1">
    <location>
        <begin position="432"/>
        <end position="459"/>
    </location>
</feature>
<organism evidence="4 5">
    <name type="scientific">Paralabilibaculum antarcticum</name>
    <dbReference type="NCBI Taxonomy" id="2912572"/>
    <lineage>
        <taxon>Bacteria</taxon>
        <taxon>Pseudomonadati</taxon>
        <taxon>Bacteroidota</taxon>
        <taxon>Bacteroidia</taxon>
        <taxon>Marinilabiliales</taxon>
        <taxon>Marinifilaceae</taxon>
        <taxon>Paralabilibaculum</taxon>
    </lineage>
</organism>
<dbReference type="InterPro" id="IPR014907">
    <property type="entry name" value="BT4734-like_N"/>
</dbReference>
<sequence length="809" mass="93014">MKNSNLNSSQCEDNENLIDEKEHGQDKLNISFFKCPISNTIPSQTLSISDIYNLIKGDVYRDVTNNLRSINDNVVASEFKAGNFDYVCFSGVFSQRSNKSLIQHSELLVIDFDHFKDVQSIKELLIDDIYLETELLFISPSGDGLKWVVKIDLSRANHHEYFIGIQNYLKSTYGLNIDGSGKDVARACFLPHDDQVFMNPNSSEFQKEFNPHAWQDKPRSSTSHIKSDSLDKDVDKLIGVIETTRLDITQGYENWRNIAFALIDCFGENGRDYFHRISRFHNEYAIDNCNKCFDRFLKSNGTGITIKSLFWLAKDHGIVVNNLNKQIRPKAKKFLQAEYHSKRFPVDVFPNTIAEFVRKSADAINCPNEFIAVPMLSCFAMAMSNKRVVELKKDWREFAILYAAIVSRPGTKKSPALNKAILPLKKLQEEFLAIYLKDKEKYKKEYEEFESEFQRWKSLNKSERVNVDIPIKPNTPTMKQFITSDATMEAITELMINNHSGILCYMDELAGWIKGMNQYKSAGGNELEMWLKLWSAILQIINRKGKEPVFANNPFVNVLGGIQPEVLDVFSGKDNGLIDRILFAFPEEIAPMITDIEVPMELDEKLMSVFNRLYNAHFKEEAESTDPEVSKFSPAAYNKFKDYVNNTLYKEMTSYQMPYYLRGAWAKFPGYIARFALIIQGMNYGENKKSLKEIDLDSLSKAIEITEYFMWNAKKVYARLNASKTDRKVELAERWINKNGGKASLREIYTNKVASCKNTKQAKSLFEEMVARELGVTHEYYPEGGGRATFIFVLDDKVSDPRESNYNFD</sequence>
<protein>
    <submittedName>
        <fullName evidence="4">DUF3987 domain-containing protein</fullName>
    </submittedName>
</protein>
<comment type="caution">
    <text evidence="4">The sequence shown here is derived from an EMBL/GenBank/DDBJ whole genome shotgun (WGS) entry which is preliminary data.</text>
</comment>
<dbReference type="InterPro" id="IPR014819">
    <property type="entry name" value="PriCT_2"/>
</dbReference>
<evidence type="ECO:0000259" key="2">
    <source>
        <dbReference type="Pfam" id="PF08707"/>
    </source>
</evidence>
<dbReference type="Proteomes" id="UP001528920">
    <property type="component" value="Unassembled WGS sequence"/>
</dbReference>
<accession>A0ABT5VST8</accession>
<keyword evidence="5" id="KW-1185">Reference proteome</keyword>
<gene>
    <name evidence="4" type="ORF">L3049_10760</name>
</gene>
<feature type="domain" description="Primase C-terminal 2" evidence="2">
    <location>
        <begin position="247"/>
        <end position="313"/>
    </location>
</feature>
<name>A0ABT5VST8_9BACT</name>
<keyword evidence="1" id="KW-0175">Coiled coil</keyword>
<evidence type="ECO:0000313" key="4">
    <source>
        <dbReference type="EMBL" id="MDE5418490.1"/>
    </source>
</evidence>
<evidence type="ECO:0000259" key="3">
    <source>
        <dbReference type="Pfam" id="PF08800"/>
    </source>
</evidence>
<reference evidence="4 5" key="1">
    <citation type="submission" date="2022-01" db="EMBL/GenBank/DDBJ databases">
        <title>Labilibaculum sp. nov, a marine bacterium isolated from Antarctica.</title>
        <authorList>
            <person name="Dai W."/>
        </authorList>
    </citation>
    <scope>NUCLEOTIDE SEQUENCE [LARGE SCALE GENOMIC DNA]</scope>
    <source>
        <strain evidence="4 5">DW002</strain>
    </source>
</reference>
<evidence type="ECO:0000256" key="1">
    <source>
        <dbReference type="SAM" id="Coils"/>
    </source>
</evidence>
<evidence type="ECO:0000313" key="5">
    <source>
        <dbReference type="Proteomes" id="UP001528920"/>
    </source>
</evidence>